<evidence type="ECO:0000313" key="3">
    <source>
        <dbReference type="Proteomes" id="UP000799444"/>
    </source>
</evidence>
<name>A0A9P4R5U2_9PLEO</name>
<dbReference type="OrthoDB" id="4161186at2759"/>
<proteinExistence type="predicted"/>
<reference evidence="2" key="1">
    <citation type="journal article" date="2020" name="Stud. Mycol.">
        <title>101 Dothideomycetes genomes: a test case for predicting lifestyles and emergence of pathogens.</title>
        <authorList>
            <person name="Haridas S."/>
            <person name="Albert R."/>
            <person name="Binder M."/>
            <person name="Bloem J."/>
            <person name="Labutti K."/>
            <person name="Salamov A."/>
            <person name="Andreopoulos B."/>
            <person name="Baker S."/>
            <person name="Barry K."/>
            <person name="Bills G."/>
            <person name="Bluhm B."/>
            <person name="Cannon C."/>
            <person name="Castanera R."/>
            <person name="Culley D."/>
            <person name="Daum C."/>
            <person name="Ezra D."/>
            <person name="Gonzalez J."/>
            <person name="Henrissat B."/>
            <person name="Kuo A."/>
            <person name="Liang C."/>
            <person name="Lipzen A."/>
            <person name="Lutzoni F."/>
            <person name="Magnuson J."/>
            <person name="Mondo S."/>
            <person name="Nolan M."/>
            <person name="Ohm R."/>
            <person name="Pangilinan J."/>
            <person name="Park H.-J."/>
            <person name="Ramirez L."/>
            <person name="Alfaro M."/>
            <person name="Sun H."/>
            <person name="Tritt A."/>
            <person name="Yoshinaga Y."/>
            <person name="Zwiers L.-H."/>
            <person name="Turgeon B."/>
            <person name="Goodwin S."/>
            <person name="Spatafora J."/>
            <person name="Crous P."/>
            <person name="Grigoriev I."/>
        </authorList>
    </citation>
    <scope>NUCLEOTIDE SEQUENCE</scope>
    <source>
        <strain evidence="2">CBS 125425</strain>
    </source>
</reference>
<gene>
    <name evidence="2" type="ORF">EJ04DRAFT_510578</name>
</gene>
<organism evidence="2 3">
    <name type="scientific">Polyplosphaeria fusca</name>
    <dbReference type="NCBI Taxonomy" id="682080"/>
    <lineage>
        <taxon>Eukaryota</taxon>
        <taxon>Fungi</taxon>
        <taxon>Dikarya</taxon>
        <taxon>Ascomycota</taxon>
        <taxon>Pezizomycotina</taxon>
        <taxon>Dothideomycetes</taxon>
        <taxon>Pleosporomycetidae</taxon>
        <taxon>Pleosporales</taxon>
        <taxon>Tetraplosphaeriaceae</taxon>
        <taxon>Polyplosphaeria</taxon>
    </lineage>
</organism>
<accession>A0A9P4R5U2</accession>
<dbReference type="Pfam" id="PF20516">
    <property type="entry name" value="PDDEXK_12"/>
    <property type="match status" value="1"/>
</dbReference>
<keyword evidence="3" id="KW-1185">Reference proteome</keyword>
<evidence type="ECO:0000313" key="2">
    <source>
        <dbReference type="EMBL" id="KAF2737239.1"/>
    </source>
</evidence>
<feature type="domain" description="PD-(D/E)XK nuclease-like" evidence="1">
    <location>
        <begin position="78"/>
        <end position="306"/>
    </location>
</feature>
<dbReference type="Proteomes" id="UP000799444">
    <property type="component" value="Unassembled WGS sequence"/>
</dbReference>
<evidence type="ECO:0000259" key="1">
    <source>
        <dbReference type="Pfam" id="PF20516"/>
    </source>
</evidence>
<sequence>MSRSSGCRSPSTKKGIVHRSLLVKLQPRMEIEGELDDAVQLGCKVPQSVLDRWHVIEDRDKNESSLSPLSDEDGLFVKRTLDFAAKEAQICQQTQPPESQWISKVAMPMLNLFEHTALGSASLEERGKSTSSDSVAAFDIRTTEISSDYVPTSTYPTLRDLDRKIDVALGLRLSRRTLRRLQDEHTSINQTASFVNFTPLFLNIEVKRNYGAQDPLIQLGVWTAAEFEKRWAEKWDMGMPALAVEIDGPLWNLYVVAAKEKESDTVLDFELSIVGPVELGSSRDRRSLQNLFDNLCVVVQWARTEYLGWFERCVVEHRVY</sequence>
<protein>
    <recommendedName>
        <fullName evidence="1">PD-(D/E)XK nuclease-like domain-containing protein</fullName>
    </recommendedName>
</protein>
<comment type="caution">
    <text evidence="2">The sequence shown here is derived from an EMBL/GenBank/DDBJ whole genome shotgun (WGS) entry which is preliminary data.</text>
</comment>
<dbReference type="EMBL" id="ML996118">
    <property type="protein sequence ID" value="KAF2737239.1"/>
    <property type="molecule type" value="Genomic_DNA"/>
</dbReference>
<dbReference type="InterPro" id="IPR046797">
    <property type="entry name" value="PDDEXK_12"/>
</dbReference>
<dbReference type="AlphaFoldDB" id="A0A9P4R5U2"/>